<keyword evidence="3" id="KW-1185">Reference proteome</keyword>
<dbReference type="InterPro" id="IPR016181">
    <property type="entry name" value="Acyl_CoA_acyltransferase"/>
</dbReference>
<dbReference type="PROSITE" id="PS51186">
    <property type="entry name" value="GNAT"/>
    <property type="match status" value="1"/>
</dbReference>
<organism evidence="2 3">
    <name type="scientific">Streptosporangium canum</name>
    <dbReference type="NCBI Taxonomy" id="324952"/>
    <lineage>
        <taxon>Bacteria</taxon>
        <taxon>Bacillati</taxon>
        <taxon>Actinomycetota</taxon>
        <taxon>Actinomycetes</taxon>
        <taxon>Streptosporangiales</taxon>
        <taxon>Streptosporangiaceae</taxon>
        <taxon>Streptosporangium</taxon>
    </lineage>
</organism>
<dbReference type="Pfam" id="PF13302">
    <property type="entry name" value="Acetyltransf_3"/>
    <property type="match status" value="1"/>
</dbReference>
<evidence type="ECO:0000259" key="1">
    <source>
        <dbReference type="PROSITE" id="PS51186"/>
    </source>
</evidence>
<gene>
    <name evidence="2" type="ORF">SAMN05216275_11768</name>
</gene>
<evidence type="ECO:0000313" key="2">
    <source>
        <dbReference type="EMBL" id="SFK09593.1"/>
    </source>
</evidence>
<dbReference type="GO" id="GO:0005737">
    <property type="term" value="C:cytoplasm"/>
    <property type="evidence" value="ECO:0007669"/>
    <property type="project" value="TreeGrafter"/>
</dbReference>
<dbReference type="EMBL" id="FOQY01000017">
    <property type="protein sequence ID" value="SFK09593.1"/>
    <property type="molecule type" value="Genomic_DNA"/>
</dbReference>
<dbReference type="InterPro" id="IPR000182">
    <property type="entry name" value="GNAT_dom"/>
</dbReference>
<proteinExistence type="predicted"/>
<sequence>MTGLAPDLSVTTERLTLRPFAPSDAGRIRAVIAARHAFLPPGAPGHPSGISQWLTHGVHELHRSGQGVHLAMDADGLVVGAISVFKTLWGAGTAEVGYGVHPMHRGRGYAPEAVRGLVRRLFESTTLRRIELRANLDNTASLRVAEKAGFVREGVLRAAELEDDGPHDIVVFGLLRTDLS</sequence>
<feature type="domain" description="N-acetyltransferase" evidence="1">
    <location>
        <begin position="15"/>
        <end position="177"/>
    </location>
</feature>
<dbReference type="AlphaFoldDB" id="A0A1I3WQY3"/>
<dbReference type="SUPFAM" id="SSF55729">
    <property type="entry name" value="Acyl-CoA N-acyltransferases (Nat)"/>
    <property type="match status" value="1"/>
</dbReference>
<dbReference type="CDD" id="cd04301">
    <property type="entry name" value="NAT_SF"/>
    <property type="match status" value="1"/>
</dbReference>
<dbReference type="Gene3D" id="3.40.630.30">
    <property type="match status" value="1"/>
</dbReference>
<keyword evidence="2" id="KW-0808">Transferase</keyword>
<dbReference type="GO" id="GO:0008999">
    <property type="term" value="F:protein-N-terminal-alanine acetyltransferase activity"/>
    <property type="evidence" value="ECO:0007669"/>
    <property type="project" value="TreeGrafter"/>
</dbReference>
<name>A0A1I3WQY3_9ACTN</name>
<evidence type="ECO:0000313" key="3">
    <source>
        <dbReference type="Proteomes" id="UP000199111"/>
    </source>
</evidence>
<accession>A0A1I3WQY3</accession>
<dbReference type="PANTHER" id="PTHR43441:SF10">
    <property type="entry name" value="ACETYLTRANSFERASE"/>
    <property type="match status" value="1"/>
</dbReference>
<dbReference type="GeneID" id="96300484"/>
<protein>
    <submittedName>
        <fullName evidence="2">Protein N-acetyltransferase, RimJ/RimL family</fullName>
    </submittedName>
</protein>
<dbReference type="PANTHER" id="PTHR43441">
    <property type="entry name" value="RIBOSOMAL-PROTEIN-SERINE ACETYLTRANSFERASE"/>
    <property type="match status" value="1"/>
</dbReference>
<reference evidence="3" key="1">
    <citation type="submission" date="2016-10" db="EMBL/GenBank/DDBJ databases">
        <authorList>
            <person name="Varghese N."/>
            <person name="Submissions S."/>
        </authorList>
    </citation>
    <scope>NUCLEOTIDE SEQUENCE [LARGE SCALE GENOMIC DNA]</scope>
    <source>
        <strain evidence="3">CGMCC 4.2126</strain>
    </source>
</reference>
<dbReference type="InterPro" id="IPR051908">
    <property type="entry name" value="Ribosomal_N-acetyltransferase"/>
</dbReference>
<dbReference type="GO" id="GO:1990189">
    <property type="term" value="F:protein N-terminal-serine acetyltransferase activity"/>
    <property type="evidence" value="ECO:0007669"/>
    <property type="project" value="TreeGrafter"/>
</dbReference>
<dbReference type="Proteomes" id="UP000199111">
    <property type="component" value="Unassembled WGS sequence"/>
</dbReference>
<dbReference type="RefSeq" id="WP_031166331.1">
    <property type="nucleotide sequence ID" value="NZ_FOQY01000017.1"/>
</dbReference>